<dbReference type="OrthoDB" id="6408997at2759"/>
<organism evidence="3 5">
    <name type="scientific">Rhizophagus clarus</name>
    <dbReference type="NCBI Taxonomy" id="94130"/>
    <lineage>
        <taxon>Eukaryota</taxon>
        <taxon>Fungi</taxon>
        <taxon>Fungi incertae sedis</taxon>
        <taxon>Mucoromycota</taxon>
        <taxon>Glomeromycotina</taxon>
        <taxon>Glomeromycetes</taxon>
        <taxon>Glomerales</taxon>
        <taxon>Glomeraceae</taxon>
        <taxon>Rhizophagus</taxon>
    </lineage>
</organism>
<dbReference type="AlphaFoldDB" id="A0A2Z6R4B2"/>
<proteinExistence type="predicted"/>
<dbReference type="Proteomes" id="UP000615446">
    <property type="component" value="Unassembled WGS sequence"/>
</dbReference>
<dbReference type="InterPro" id="IPR011333">
    <property type="entry name" value="SKP1/BTB/POZ_sf"/>
</dbReference>
<comment type="caution">
    <text evidence="3">The sequence shown here is derived from an EMBL/GenBank/DDBJ whole genome shotgun (WGS) entry which is preliminary data.</text>
</comment>
<dbReference type="InterPro" id="IPR000210">
    <property type="entry name" value="BTB/POZ_dom"/>
</dbReference>
<evidence type="ECO:0000259" key="1">
    <source>
        <dbReference type="PROSITE" id="PS50097"/>
    </source>
</evidence>
<protein>
    <recommendedName>
        <fullName evidence="6">BTB domain-containing protein</fullName>
    </recommendedName>
</protein>
<dbReference type="EMBL" id="BEXD01000457">
    <property type="protein sequence ID" value="GBB87616.1"/>
    <property type="molecule type" value="Genomic_DNA"/>
</dbReference>
<dbReference type="PROSITE" id="PS50097">
    <property type="entry name" value="BTB"/>
    <property type="match status" value="1"/>
</dbReference>
<dbReference type="SUPFAM" id="SSF54695">
    <property type="entry name" value="POZ domain"/>
    <property type="match status" value="1"/>
</dbReference>
<dbReference type="PANTHER" id="PTHR46306:SF1">
    <property type="entry name" value="BTB_POZ DOMAIN-CONTAINING PROTEIN 9"/>
    <property type="match status" value="1"/>
</dbReference>
<dbReference type="Gene3D" id="3.30.710.10">
    <property type="entry name" value="Potassium Channel Kv1.1, Chain A"/>
    <property type="match status" value="1"/>
</dbReference>
<keyword evidence="5" id="KW-1185">Reference proteome</keyword>
<feature type="domain" description="TLDc" evidence="2">
    <location>
        <begin position="288"/>
        <end position="456"/>
    </location>
</feature>
<evidence type="ECO:0000313" key="3">
    <source>
        <dbReference type="EMBL" id="GBB87616.1"/>
    </source>
</evidence>
<dbReference type="Pfam" id="PF07534">
    <property type="entry name" value="TLD"/>
    <property type="match status" value="1"/>
</dbReference>
<dbReference type="GO" id="GO:0005737">
    <property type="term" value="C:cytoplasm"/>
    <property type="evidence" value="ECO:0007669"/>
    <property type="project" value="TreeGrafter"/>
</dbReference>
<dbReference type="Pfam" id="PF00651">
    <property type="entry name" value="BTB"/>
    <property type="match status" value="1"/>
</dbReference>
<sequence length="456" mass="53856">MALIFHSSLSKDLSLILNDSNDFNVIIQVGENQNMKEFRAHSIILNARSAYFKGALSNNWITKRDNMIMFSKPNITPKIFEMILIYLYSGELDLTEKKSEDILELLVASDEMLFEELFNSVQDYLIQNRKTWLDQNYVLILNRVHNLDTCMKLQECCVETIYANMEQFVDSKKFLSFNKDALYCLFKYDSIHIKEIIAWNTLIEWGINQISKNHKDYNNENYEDLKIMLEEFIPLIEITKITSEDFYHKVRPYKSIIPINIYEEAMVYYYIEQPKSFDNINIPRIESKIIKSKLANIIVNWIDKKYHGTCRTKMDPVYKFNLVYRGSRDGIDKSFKCEHDDKKKTLVLVKIKQSNKIFGGYSSNGFFSSEKSPESYHNDSFIFTFENNEDTQYMKLGRGPNFQNVYNCDFTGFNFSWNALFGREHNLCVNYYYLCKIVEEIETFTITSAFLERIIS</sequence>
<name>A0A2Z6R4B2_9GLOM</name>
<dbReference type="InterPro" id="IPR006571">
    <property type="entry name" value="TLDc_dom"/>
</dbReference>
<reference evidence="4" key="2">
    <citation type="submission" date="2019-10" db="EMBL/GenBank/DDBJ databases">
        <title>Conservation and host-specific expression of non-tandemly repeated heterogenous ribosome RNA gene in arbuscular mycorrhizal fungi.</title>
        <authorList>
            <person name="Maeda T."/>
            <person name="Kobayashi Y."/>
            <person name="Nakagawa T."/>
            <person name="Ezawa T."/>
            <person name="Yamaguchi K."/>
            <person name="Bino T."/>
            <person name="Nishimoto Y."/>
            <person name="Shigenobu S."/>
            <person name="Kawaguchi M."/>
        </authorList>
    </citation>
    <scope>NUCLEOTIDE SEQUENCE</scope>
    <source>
        <strain evidence="4">HR1</strain>
    </source>
</reference>
<dbReference type="CDD" id="cd18186">
    <property type="entry name" value="BTB_POZ_ZBTB_KLHL-like"/>
    <property type="match status" value="1"/>
</dbReference>
<dbReference type="EMBL" id="BLAL01000058">
    <property type="protein sequence ID" value="GES81664.1"/>
    <property type="molecule type" value="Genomic_DNA"/>
</dbReference>
<dbReference type="InterPro" id="IPR052407">
    <property type="entry name" value="BTB_POZ_domain_cont_9"/>
</dbReference>
<gene>
    <name evidence="4" type="ORF">RCL2_000890900</name>
    <name evidence="3" type="ORF">RclHR1_14090008</name>
</gene>
<accession>A0A2Z6R4B2</accession>
<dbReference type="Gene3D" id="1.25.40.420">
    <property type="match status" value="1"/>
</dbReference>
<reference evidence="3 5" key="1">
    <citation type="submission" date="2017-11" db="EMBL/GenBank/DDBJ databases">
        <title>The genome of Rhizophagus clarus HR1 reveals common genetic basis of auxotrophy among arbuscular mycorrhizal fungi.</title>
        <authorList>
            <person name="Kobayashi Y."/>
        </authorList>
    </citation>
    <scope>NUCLEOTIDE SEQUENCE [LARGE SCALE GENOMIC DNA]</scope>
    <source>
        <strain evidence="3 5">HR1</strain>
    </source>
</reference>
<evidence type="ECO:0000313" key="5">
    <source>
        <dbReference type="Proteomes" id="UP000247702"/>
    </source>
</evidence>
<evidence type="ECO:0008006" key="6">
    <source>
        <dbReference type="Google" id="ProtNLM"/>
    </source>
</evidence>
<dbReference type="PROSITE" id="PS51886">
    <property type="entry name" value="TLDC"/>
    <property type="match status" value="1"/>
</dbReference>
<evidence type="ECO:0000259" key="2">
    <source>
        <dbReference type="PROSITE" id="PS51886"/>
    </source>
</evidence>
<evidence type="ECO:0000313" key="4">
    <source>
        <dbReference type="EMBL" id="GES81664.1"/>
    </source>
</evidence>
<dbReference type="Proteomes" id="UP000247702">
    <property type="component" value="Unassembled WGS sequence"/>
</dbReference>
<feature type="domain" description="BTB" evidence="1">
    <location>
        <begin position="23"/>
        <end position="96"/>
    </location>
</feature>
<dbReference type="PANTHER" id="PTHR46306">
    <property type="entry name" value="BTB/POZ DOMAIN-CONTAINING PROTEIN 9"/>
    <property type="match status" value="1"/>
</dbReference>
<dbReference type="SMART" id="SM00225">
    <property type="entry name" value="BTB"/>
    <property type="match status" value="1"/>
</dbReference>